<feature type="domain" description="K Homology" evidence="2">
    <location>
        <begin position="6"/>
        <end position="61"/>
    </location>
</feature>
<dbReference type="PANTHER" id="PTHR12826:SF13">
    <property type="entry name" value="RNA-BINDING PROTEIN PNO1"/>
    <property type="match status" value="1"/>
</dbReference>
<sequence>MQYTKIAEDRIGVLIGKDGEIKKKIEEKTHTKITVTGTEVDISGSPYYEMLAENVVDAISLGFSPEKAILLTKEYKDYTYEFIFLSEKKFIPLRGKVIGTNRSVLDSIEKISECYVCVGKEGIGIIGDYEDVEDVKEAILMLINHGKPGTAYGFLDKRKKQRKDREMRRVINSEDKLE</sequence>
<evidence type="ECO:0000313" key="3">
    <source>
        <dbReference type="EMBL" id="CEG11326.1"/>
    </source>
</evidence>
<dbReference type="PANTHER" id="PTHR12826">
    <property type="entry name" value="RIBONUCLEASE Y"/>
    <property type="match status" value="1"/>
</dbReference>
<dbReference type="InterPro" id="IPR004087">
    <property type="entry name" value="KH_dom"/>
</dbReference>
<dbReference type="InterPro" id="IPR019964">
    <property type="entry name" value="KH_domain_protein_archaea"/>
</dbReference>
<dbReference type="SUPFAM" id="SSF54791">
    <property type="entry name" value="Eukaryotic type KH-domain (KH-domain type I)"/>
    <property type="match status" value="2"/>
</dbReference>
<feature type="domain" description="K Homology" evidence="2">
    <location>
        <begin position="76"/>
        <end position="144"/>
    </location>
</feature>
<dbReference type="NCBIfam" id="TIGR03665">
    <property type="entry name" value="arCOG04150"/>
    <property type="match status" value="1"/>
</dbReference>
<dbReference type="GO" id="GO:0003723">
    <property type="term" value="F:RNA binding"/>
    <property type="evidence" value="ECO:0007669"/>
    <property type="project" value="UniProtKB-KW"/>
</dbReference>
<dbReference type="PROSITE" id="PS50084">
    <property type="entry name" value="KH_TYPE_1"/>
    <property type="match status" value="1"/>
</dbReference>
<accession>A0A098E765</accession>
<dbReference type="AlphaFoldDB" id="A0A098E765"/>
<evidence type="ECO:0000256" key="1">
    <source>
        <dbReference type="ARBA" id="ARBA00022884"/>
    </source>
</evidence>
<dbReference type="InterPro" id="IPR055211">
    <property type="entry name" value="KH_PNO1_2nd"/>
</dbReference>
<dbReference type="InterPro" id="IPR036612">
    <property type="entry name" value="KH_dom_type_1_sf"/>
</dbReference>
<dbReference type="SMART" id="SM00322">
    <property type="entry name" value="KH"/>
    <property type="match status" value="2"/>
</dbReference>
<proteinExistence type="predicted"/>
<organism evidence="3">
    <name type="scientific">groundwater metagenome</name>
    <dbReference type="NCBI Taxonomy" id="717931"/>
    <lineage>
        <taxon>unclassified sequences</taxon>
        <taxon>metagenomes</taxon>
        <taxon>ecological metagenomes</taxon>
    </lineage>
</organism>
<dbReference type="Gene3D" id="3.30.1370.10">
    <property type="entry name" value="K Homology domain, type 1"/>
    <property type="match status" value="2"/>
</dbReference>
<gene>
    <name evidence="3" type="ORF">MSIBF_A1390002</name>
</gene>
<protein>
    <recommendedName>
        <fullName evidence="2">K Homology domain-containing protein</fullName>
    </recommendedName>
</protein>
<name>A0A098E765_9ZZZZ</name>
<keyword evidence="1" id="KW-0694">RNA-binding</keyword>
<dbReference type="Pfam" id="PF22891">
    <property type="entry name" value="KH_PNO1_2nd"/>
    <property type="match status" value="2"/>
</dbReference>
<evidence type="ECO:0000259" key="2">
    <source>
        <dbReference type="SMART" id="SM00322"/>
    </source>
</evidence>
<dbReference type="EMBL" id="CCXY01000045">
    <property type="protein sequence ID" value="CEG11326.1"/>
    <property type="molecule type" value="Genomic_DNA"/>
</dbReference>
<reference evidence="3" key="1">
    <citation type="submission" date="2014-09" db="EMBL/GenBank/DDBJ databases">
        <authorList>
            <person name="Probst J Alexander"/>
        </authorList>
    </citation>
    <scope>NUCLEOTIDE SEQUENCE</scope>
</reference>